<comment type="caution">
    <text evidence="1">The sequence shown here is derived from an EMBL/GenBank/DDBJ whole genome shotgun (WGS) entry which is preliminary data.</text>
</comment>
<proteinExistence type="predicted"/>
<protein>
    <submittedName>
        <fullName evidence="1">Uncharacterized protein</fullName>
    </submittedName>
</protein>
<sequence length="57" mass="6582">MKCPLLHTTYVWPSGNEELELVDCYNDGCAWWDQEHSQCSMRTISNALVKIKDGMPH</sequence>
<name>A0A0F9T632_9ZZZZ</name>
<evidence type="ECO:0000313" key="1">
    <source>
        <dbReference type="EMBL" id="KKN74694.1"/>
    </source>
</evidence>
<dbReference type="EMBL" id="LAZR01000321">
    <property type="protein sequence ID" value="KKN74694.1"/>
    <property type="molecule type" value="Genomic_DNA"/>
</dbReference>
<gene>
    <name evidence="1" type="ORF">LCGC14_0387360</name>
</gene>
<dbReference type="AlphaFoldDB" id="A0A0F9T632"/>
<reference evidence="1" key="1">
    <citation type="journal article" date="2015" name="Nature">
        <title>Complex archaea that bridge the gap between prokaryotes and eukaryotes.</title>
        <authorList>
            <person name="Spang A."/>
            <person name="Saw J.H."/>
            <person name="Jorgensen S.L."/>
            <person name="Zaremba-Niedzwiedzka K."/>
            <person name="Martijn J."/>
            <person name="Lind A.E."/>
            <person name="van Eijk R."/>
            <person name="Schleper C."/>
            <person name="Guy L."/>
            <person name="Ettema T.J."/>
        </authorList>
    </citation>
    <scope>NUCLEOTIDE SEQUENCE</scope>
</reference>
<accession>A0A0F9T632</accession>
<organism evidence="1">
    <name type="scientific">marine sediment metagenome</name>
    <dbReference type="NCBI Taxonomy" id="412755"/>
    <lineage>
        <taxon>unclassified sequences</taxon>
        <taxon>metagenomes</taxon>
        <taxon>ecological metagenomes</taxon>
    </lineage>
</organism>